<dbReference type="Proteomes" id="UP000000598">
    <property type="component" value="Chromosome C"/>
</dbReference>
<dbReference type="GO" id="GO:0019150">
    <property type="term" value="F:D-ribulokinase activity"/>
    <property type="evidence" value="ECO:0007669"/>
    <property type="project" value="TreeGrafter"/>
</dbReference>
<dbReference type="SUPFAM" id="SSF53067">
    <property type="entry name" value="Actin-like ATPase domain"/>
    <property type="match status" value="2"/>
</dbReference>
<dbReference type="Pfam" id="PF02782">
    <property type="entry name" value="FGGY_C"/>
    <property type="match status" value="1"/>
</dbReference>
<feature type="domain" description="Carbohydrate kinase FGGY C-terminal" evidence="1">
    <location>
        <begin position="253"/>
        <end position="435"/>
    </location>
</feature>
<proteinExistence type="predicted"/>
<sequence length="516" mass="58447">MQDVGIGVDLGSTEFRIGIFDYYTDSLVKETKEKVPYFRHGNGIITQCTSDILTAVEKAFNTLYIQEYNICSLGVGATCSMVVGKQKDENLIPFNLIHDKNGRYHDIIFWMHSAAIEETEYLNNITDESILCHFGGKFFPEMAIPKLLHLNKLYKDDGLTVLDLHIWLLWKISLKLGHKELMPVQEPNSNGIGHDGELFGWSKEFYEHLQLNKIFIGNNAVIKKNEQFGDSCIDCYASWFQCWSTAMLNRTLFVVAGTSTCFLYASDCFESFIPGIWGPFKDILVNRKHISKHDNYSVYEAGISRTGVLLEKLLSTHPAVKDSDVNFLETVEHKIDLIEQSDTQSIHLMIKNTFFHEDYEEFESSFVQKDTSGSILKEGYNPTLKDLALKYVVIIETLAFQIVDVINAFEEGHITISKLLITGSQAKNSRLLQILQVLLEEISIDTPCSESSTAGVKGAYQLGKAHRNNTALLGYPQEATPRPCLLRTDDICLTDVQEHLREKYISYGNITGTKIR</sequence>
<dbReference type="PANTHER" id="PTHR43435">
    <property type="entry name" value="RIBULOKINASE"/>
    <property type="match status" value="1"/>
</dbReference>
<dbReference type="Gene3D" id="3.30.420.40">
    <property type="match status" value="2"/>
</dbReference>
<accession>Q6CUR1</accession>
<dbReference type="PaxDb" id="284590-Q6CUR1"/>
<dbReference type="InterPro" id="IPR018485">
    <property type="entry name" value="FGGY_C"/>
</dbReference>
<reference evidence="2 3" key="1">
    <citation type="journal article" date="2004" name="Nature">
        <title>Genome evolution in yeasts.</title>
        <authorList>
            <consortium name="Genolevures"/>
            <person name="Dujon B."/>
            <person name="Sherman D."/>
            <person name="Fischer G."/>
            <person name="Durrens P."/>
            <person name="Casaregola S."/>
            <person name="Lafontaine I."/>
            <person name="de Montigny J."/>
            <person name="Marck C."/>
            <person name="Neuveglise C."/>
            <person name="Talla E."/>
            <person name="Goffard N."/>
            <person name="Frangeul L."/>
            <person name="Aigle M."/>
            <person name="Anthouard V."/>
            <person name="Babour A."/>
            <person name="Barbe V."/>
            <person name="Barnay S."/>
            <person name="Blanchin S."/>
            <person name="Beckerich J.M."/>
            <person name="Beyne E."/>
            <person name="Bleykasten C."/>
            <person name="Boisrame A."/>
            <person name="Boyer J."/>
            <person name="Cattolico L."/>
            <person name="Confanioleri F."/>
            <person name="de Daruvar A."/>
            <person name="Despons L."/>
            <person name="Fabre E."/>
            <person name="Fairhead C."/>
            <person name="Ferry-Dumazet H."/>
            <person name="Groppi A."/>
            <person name="Hantraye F."/>
            <person name="Hennequin C."/>
            <person name="Jauniaux N."/>
            <person name="Joyet P."/>
            <person name="Kachouri R."/>
            <person name="Kerrest A."/>
            <person name="Koszul R."/>
            <person name="Lemaire M."/>
            <person name="Lesur I."/>
            <person name="Ma L."/>
            <person name="Muller H."/>
            <person name="Nicaud J.M."/>
            <person name="Nikolski M."/>
            <person name="Oztas S."/>
            <person name="Ozier-Kalogeropoulos O."/>
            <person name="Pellenz S."/>
            <person name="Potier S."/>
            <person name="Richard G.F."/>
            <person name="Straub M.L."/>
            <person name="Suleau A."/>
            <person name="Swennene D."/>
            <person name="Tekaia F."/>
            <person name="Wesolowski-Louvel M."/>
            <person name="Westhof E."/>
            <person name="Wirth B."/>
            <person name="Zeniou-Meyer M."/>
            <person name="Zivanovic I."/>
            <person name="Bolotin-Fukuhara M."/>
            <person name="Thierry A."/>
            <person name="Bouchier C."/>
            <person name="Caudron B."/>
            <person name="Scarpelli C."/>
            <person name="Gaillardin C."/>
            <person name="Weissenbach J."/>
            <person name="Wincker P."/>
            <person name="Souciet J.L."/>
        </authorList>
    </citation>
    <scope>NUCLEOTIDE SEQUENCE [LARGE SCALE GENOMIC DNA]</scope>
    <source>
        <strain evidence="3">ATCC 8585 / CBS 2359 / DSM 70799 / NBRC 1267 / NRRL Y-1140 / WM37</strain>
    </source>
</reference>
<dbReference type="OMA" id="CIDCYAG"/>
<dbReference type="PANTHER" id="PTHR43435:SF1">
    <property type="entry name" value="PROTEIN MPA43"/>
    <property type="match status" value="1"/>
</dbReference>
<dbReference type="eggNOG" id="KOG2517">
    <property type="taxonomic scope" value="Eukaryota"/>
</dbReference>
<dbReference type="FunCoup" id="Q6CUR1">
    <property type="interactions" value="33"/>
</dbReference>
<dbReference type="GO" id="GO:0019321">
    <property type="term" value="P:pentose metabolic process"/>
    <property type="evidence" value="ECO:0007669"/>
    <property type="project" value="TreeGrafter"/>
</dbReference>
<keyword evidence="3" id="KW-1185">Reference proteome</keyword>
<dbReference type="InParanoid" id="Q6CUR1"/>
<evidence type="ECO:0000259" key="1">
    <source>
        <dbReference type="Pfam" id="PF02782"/>
    </source>
</evidence>
<name>Q6CUR1_KLULA</name>
<dbReference type="EMBL" id="CR382123">
    <property type="protein sequence ID" value="CAH01179.1"/>
    <property type="molecule type" value="Genomic_DNA"/>
</dbReference>
<dbReference type="GO" id="GO:0005737">
    <property type="term" value="C:cytoplasm"/>
    <property type="evidence" value="ECO:0007669"/>
    <property type="project" value="TreeGrafter"/>
</dbReference>
<dbReference type="AlphaFoldDB" id="Q6CUR1"/>
<evidence type="ECO:0000313" key="3">
    <source>
        <dbReference type="Proteomes" id="UP000000598"/>
    </source>
</evidence>
<protein>
    <submittedName>
        <fullName evidence="2">KLLA0C02937p</fullName>
    </submittedName>
</protein>
<gene>
    <name evidence="2" type="ORF">KLLA0_C02937g</name>
</gene>
<dbReference type="CDD" id="cd07778">
    <property type="entry name" value="ASKHA_NBD_FGGY_MPA43-like"/>
    <property type="match status" value="1"/>
</dbReference>
<dbReference type="HOGENOM" id="CLU_009281_10_3_1"/>
<dbReference type="STRING" id="284590.Q6CUR1"/>
<evidence type="ECO:0000313" key="2">
    <source>
        <dbReference type="EMBL" id="CAH01179.1"/>
    </source>
</evidence>
<dbReference type="InterPro" id="IPR043129">
    <property type="entry name" value="ATPase_NBD"/>
</dbReference>
<dbReference type="KEGG" id="kla:KLLA0_C02937g"/>
<organism evidence="2 3">
    <name type="scientific">Kluyveromyces lactis (strain ATCC 8585 / CBS 2359 / DSM 70799 / NBRC 1267 / NRRL Y-1140 / WM37)</name>
    <name type="common">Yeast</name>
    <name type="synonym">Candida sphaerica</name>
    <dbReference type="NCBI Taxonomy" id="284590"/>
    <lineage>
        <taxon>Eukaryota</taxon>
        <taxon>Fungi</taxon>
        <taxon>Dikarya</taxon>
        <taxon>Ascomycota</taxon>
        <taxon>Saccharomycotina</taxon>
        <taxon>Saccharomycetes</taxon>
        <taxon>Saccharomycetales</taxon>
        <taxon>Saccharomycetaceae</taxon>
        <taxon>Kluyveromyces</taxon>
    </lineage>
</organism>